<feature type="signal peptide" evidence="1">
    <location>
        <begin position="1"/>
        <end position="19"/>
    </location>
</feature>
<comment type="caution">
    <text evidence="2">The sequence shown here is derived from an EMBL/GenBank/DDBJ whole genome shotgun (WGS) entry which is preliminary data.</text>
</comment>
<evidence type="ECO:0000313" key="2">
    <source>
        <dbReference type="EMBL" id="GBN54413.1"/>
    </source>
</evidence>
<evidence type="ECO:0008006" key="4">
    <source>
        <dbReference type="Google" id="ProtNLM"/>
    </source>
</evidence>
<dbReference type="EMBL" id="BGPR01012076">
    <property type="protein sequence ID" value="GBN54413.1"/>
    <property type="molecule type" value="Genomic_DNA"/>
</dbReference>
<dbReference type="AlphaFoldDB" id="A0A4Y2PU78"/>
<sequence>MLILARIVLLLLEDHGDLAVRSRLRSRRVPGSKPDSTEDGLGAPKIIRMGPNVNPLVWCQLRLRFRHLTAAQNEEVRPKTALVFLQNKKLMKLNFFCWWIRSHFFPSRLAIVVF</sequence>
<protein>
    <recommendedName>
        <fullName evidence="4">Secreted protein</fullName>
    </recommendedName>
</protein>
<evidence type="ECO:0000313" key="3">
    <source>
        <dbReference type="Proteomes" id="UP000499080"/>
    </source>
</evidence>
<organism evidence="2 3">
    <name type="scientific">Araneus ventricosus</name>
    <name type="common">Orbweaver spider</name>
    <name type="synonym">Epeira ventricosa</name>
    <dbReference type="NCBI Taxonomy" id="182803"/>
    <lineage>
        <taxon>Eukaryota</taxon>
        <taxon>Metazoa</taxon>
        <taxon>Ecdysozoa</taxon>
        <taxon>Arthropoda</taxon>
        <taxon>Chelicerata</taxon>
        <taxon>Arachnida</taxon>
        <taxon>Araneae</taxon>
        <taxon>Araneomorphae</taxon>
        <taxon>Entelegynae</taxon>
        <taxon>Araneoidea</taxon>
        <taxon>Araneidae</taxon>
        <taxon>Araneus</taxon>
    </lineage>
</organism>
<name>A0A4Y2PU78_ARAVE</name>
<keyword evidence="3" id="KW-1185">Reference proteome</keyword>
<proteinExistence type="predicted"/>
<accession>A0A4Y2PU78</accession>
<feature type="chain" id="PRO_5021269303" description="Secreted protein" evidence="1">
    <location>
        <begin position="20"/>
        <end position="114"/>
    </location>
</feature>
<keyword evidence="1" id="KW-0732">Signal</keyword>
<reference evidence="2 3" key="1">
    <citation type="journal article" date="2019" name="Sci. Rep.">
        <title>Orb-weaving spider Araneus ventricosus genome elucidates the spidroin gene catalogue.</title>
        <authorList>
            <person name="Kono N."/>
            <person name="Nakamura H."/>
            <person name="Ohtoshi R."/>
            <person name="Moran D.A.P."/>
            <person name="Shinohara A."/>
            <person name="Yoshida Y."/>
            <person name="Fujiwara M."/>
            <person name="Mori M."/>
            <person name="Tomita M."/>
            <person name="Arakawa K."/>
        </authorList>
    </citation>
    <scope>NUCLEOTIDE SEQUENCE [LARGE SCALE GENOMIC DNA]</scope>
</reference>
<evidence type="ECO:0000256" key="1">
    <source>
        <dbReference type="SAM" id="SignalP"/>
    </source>
</evidence>
<dbReference type="Proteomes" id="UP000499080">
    <property type="component" value="Unassembled WGS sequence"/>
</dbReference>
<gene>
    <name evidence="2" type="ORF">AVEN_237414_1</name>
</gene>